<feature type="region of interest" description="Disordered" evidence="4">
    <location>
        <begin position="1"/>
        <end position="21"/>
    </location>
</feature>
<dbReference type="AlphaFoldDB" id="A0A3A8K630"/>
<name>A0A3A8K630_9BACT</name>
<dbReference type="PANTHER" id="PTHR44196">
    <property type="entry name" value="DEHYDROGENASE/REDUCTASE SDR FAMILY MEMBER 7B"/>
    <property type="match status" value="1"/>
</dbReference>
<dbReference type="InterPro" id="IPR036291">
    <property type="entry name" value="NAD(P)-bd_dom_sf"/>
</dbReference>
<dbReference type="PRINTS" id="PR00080">
    <property type="entry name" value="SDRFAMILY"/>
</dbReference>
<evidence type="ECO:0000313" key="5">
    <source>
        <dbReference type="EMBL" id="RKG97921.1"/>
    </source>
</evidence>
<keyword evidence="6" id="KW-1185">Reference proteome</keyword>
<reference evidence="6" key="1">
    <citation type="submission" date="2018-09" db="EMBL/GenBank/DDBJ databases">
        <authorList>
            <person name="Livingstone P.G."/>
            <person name="Whitworth D.E."/>
        </authorList>
    </citation>
    <scope>NUCLEOTIDE SEQUENCE [LARGE SCALE GENOMIC DNA]</scope>
    <source>
        <strain evidence="6">CA043D</strain>
    </source>
</reference>
<sequence length="294" mass="31346">MQTTASQSPVRPSVHSPAPRGKAFPYAGHRALVTGASSGLGEVFARELAARGMDLILVARSEDRMRTLAAELSKAHDIQAEVIALDLGREGAGRELHARCQAKGLRVDLLVNNAGFGMHGAFDAAPFARQHEQVMLNVTSLADTTHLFLPDMLARGVGGILNVASIAGFQPVPYMAIYGATKAFVLSFTEALSEETRERGVRVLALCPGPVRTAFFDVVGTQQAAVGPMATAEEVVLRALKALDQGRASVVPGWRNWLQANLTRFTPRWLGLRVAGGMMKPREATGTGTARLAP</sequence>
<dbReference type="InterPro" id="IPR020904">
    <property type="entry name" value="Sc_DH/Rdtase_CS"/>
</dbReference>
<dbReference type="Pfam" id="PF00106">
    <property type="entry name" value="adh_short"/>
    <property type="match status" value="1"/>
</dbReference>
<dbReference type="InterPro" id="IPR002347">
    <property type="entry name" value="SDR_fam"/>
</dbReference>
<dbReference type="PANTHER" id="PTHR44196:SF2">
    <property type="entry name" value="SHORT-CHAIN DEHYDROGENASE-RELATED"/>
    <property type="match status" value="1"/>
</dbReference>
<organism evidence="5 6">
    <name type="scientific">Corallococcus carmarthensis</name>
    <dbReference type="NCBI Taxonomy" id="2316728"/>
    <lineage>
        <taxon>Bacteria</taxon>
        <taxon>Pseudomonadati</taxon>
        <taxon>Myxococcota</taxon>
        <taxon>Myxococcia</taxon>
        <taxon>Myxococcales</taxon>
        <taxon>Cystobacterineae</taxon>
        <taxon>Myxococcaceae</taxon>
        <taxon>Corallococcus</taxon>
    </lineage>
</organism>
<dbReference type="RefSeq" id="WP_120606196.1">
    <property type="nucleotide sequence ID" value="NZ_RAWE01000158.1"/>
</dbReference>
<dbReference type="SUPFAM" id="SSF51735">
    <property type="entry name" value="NAD(P)-binding Rossmann-fold domains"/>
    <property type="match status" value="1"/>
</dbReference>
<dbReference type="Proteomes" id="UP000268313">
    <property type="component" value="Unassembled WGS sequence"/>
</dbReference>
<comment type="caution">
    <text evidence="5">The sequence shown here is derived from an EMBL/GenBank/DDBJ whole genome shotgun (WGS) entry which is preliminary data.</text>
</comment>
<feature type="compositionally biased region" description="Polar residues" evidence="4">
    <location>
        <begin position="1"/>
        <end position="10"/>
    </location>
</feature>
<evidence type="ECO:0000256" key="1">
    <source>
        <dbReference type="ARBA" id="ARBA00006484"/>
    </source>
</evidence>
<dbReference type="GO" id="GO:0016491">
    <property type="term" value="F:oxidoreductase activity"/>
    <property type="evidence" value="ECO:0007669"/>
    <property type="project" value="UniProtKB-KW"/>
</dbReference>
<gene>
    <name evidence="5" type="ORF">D7X32_31105</name>
</gene>
<keyword evidence="2" id="KW-0560">Oxidoreductase</keyword>
<proteinExistence type="inferred from homology"/>
<evidence type="ECO:0000313" key="6">
    <source>
        <dbReference type="Proteomes" id="UP000268313"/>
    </source>
</evidence>
<dbReference type="PIRSF" id="PIRSF000126">
    <property type="entry name" value="11-beta-HSD1"/>
    <property type="match status" value="1"/>
</dbReference>
<accession>A0A3A8K630</accession>
<dbReference type="PROSITE" id="PS00061">
    <property type="entry name" value="ADH_SHORT"/>
    <property type="match status" value="1"/>
</dbReference>
<dbReference type="PRINTS" id="PR00081">
    <property type="entry name" value="GDHRDH"/>
</dbReference>
<evidence type="ECO:0000256" key="4">
    <source>
        <dbReference type="SAM" id="MobiDB-lite"/>
    </source>
</evidence>
<dbReference type="GO" id="GO:0016020">
    <property type="term" value="C:membrane"/>
    <property type="evidence" value="ECO:0007669"/>
    <property type="project" value="TreeGrafter"/>
</dbReference>
<evidence type="ECO:0000256" key="3">
    <source>
        <dbReference type="RuleBase" id="RU000363"/>
    </source>
</evidence>
<dbReference type="EMBL" id="RAWE01000158">
    <property type="protein sequence ID" value="RKG97921.1"/>
    <property type="molecule type" value="Genomic_DNA"/>
</dbReference>
<protein>
    <submittedName>
        <fullName evidence="5">SDR family oxidoreductase</fullName>
    </submittedName>
</protein>
<dbReference type="Gene3D" id="3.40.50.720">
    <property type="entry name" value="NAD(P)-binding Rossmann-like Domain"/>
    <property type="match status" value="1"/>
</dbReference>
<comment type="similarity">
    <text evidence="1 3">Belongs to the short-chain dehydrogenases/reductases (SDR) family.</text>
</comment>
<dbReference type="OrthoDB" id="9789083at2"/>
<evidence type="ECO:0000256" key="2">
    <source>
        <dbReference type="ARBA" id="ARBA00023002"/>
    </source>
</evidence>